<keyword evidence="2" id="KW-1185">Reference proteome</keyword>
<reference evidence="1 2" key="2">
    <citation type="journal article" date="2017" name="Sci. Rep.">
        <title>Ant-infecting Ophiocordyceps genomes reveal a high diversity of potential behavioral manipulation genes and a possible major role for enterotoxins.</title>
        <authorList>
            <person name="de Bekker C."/>
            <person name="Ohm R.A."/>
            <person name="Evans H.C."/>
            <person name="Brachmann A."/>
            <person name="Hughes D.P."/>
        </authorList>
    </citation>
    <scope>NUCLEOTIDE SEQUENCE [LARGE SCALE GENOMIC DNA]</scope>
    <source>
        <strain evidence="1 2">SC16a</strain>
    </source>
</reference>
<dbReference type="Proteomes" id="UP000037136">
    <property type="component" value="Unassembled WGS sequence"/>
</dbReference>
<protein>
    <submittedName>
        <fullName evidence="1">Uncharacterized protein</fullName>
    </submittedName>
</protein>
<reference evidence="1 2" key="1">
    <citation type="journal article" date="2015" name="BMC Genomics">
        <title>Gene expression during zombie ant biting behavior reflects the complexity underlying fungal parasitic behavioral manipulation.</title>
        <authorList>
            <person name="de Bekker C."/>
            <person name="Ohm R.A."/>
            <person name="Loreto R.G."/>
            <person name="Sebastian A."/>
            <person name="Albert I."/>
            <person name="Merrow M."/>
            <person name="Brachmann A."/>
            <person name="Hughes D.P."/>
        </authorList>
    </citation>
    <scope>NUCLEOTIDE SEQUENCE [LARGE SCALE GENOMIC DNA]</scope>
    <source>
        <strain evidence="1 2">SC16a</strain>
    </source>
</reference>
<evidence type="ECO:0000313" key="2">
    <source>
        <dbReference type="Proteomes" id="UP000037136"/>
    </source>
</evidence>
<comment type="caution">
    <text evidence="1">The sequence shown here is derived from an EMBL/GenBank/DDBJ whole genome shotgun (WGS) entry which is preliminary data.</text>
</comment>
<dbReference type="AlphaFoldDB" id="A0A2A9P7V6"/>
<dbReference type="EMBL" id="LAZP02000387">
    <property type="protein sequence ID" value="PFH57605.1"/>
    <property type="molecule type" value="Genomic_DNA"/>
</dbReference>
<accession>A0A2A9P7V6</accession>
<proteinExistence type="predicted"/>
<organism evidence="1 2">
    <name type="scientific">Ophiocordyceps unilateralis</name>
    <name type="common">Zombie-ant fungus</name>
    <name type="synonym">Torrubia unilateralis</name>
    <dbReference type="NCBI Taxonomy" id="268505"/>
    <lineage>
        <taxon>Eukaryota</taxon>
        <taxon>Fungi</taxon>
        <taxon>Dikarya</taxon>
        <taxon>Ascomycota</taxon>
        <taxon>Pezizomycotina</taxon>
        <taxon>Sordariomycetes</taxon>
        <taxon>Hypocreomycetidae</taxon>
        <taxon>Hypocreales</taxon>
        <taxon>Ophiocordycipitaceae</taxon>
        <taxon>Ophiocordyceps</taxon>
    </lineage>
</organism>
<evidence type="ECO:0000313" key="1">
    <source>
        <dbReference type="EMBL" id="PFH57605.1"/>
    </source>
</evidence>
<sequence length="128" mass="13616">MRPGAVVGHILLFADLVRQKPPSPGQPSFGRTKEELSESQSLVRWLYGPESCVPASPPSYLSCFARAESKDAENAAGLAATDAMRCTAASFSIPPPYSPFDALSAMHATSVLASNYVFFSFPPYPGCA</sequence>
<gene>
    <name evidence="1" type="ORF">XA68_14798</name>
</gene>
<name>A0A2A9P7V6_OPHUN</name>